<protein>
    <recommendedName>
        <fullName evidence="1">Transposase IS66 C-terminal domain-containing protein</fullName>
    </recommendedName>
</protein>
<proteinExistence type="predicted"/>
<dbReference type="OrthoDB" id="9800877at2"/>
<evidence type="ECO:0000259" key="1">
    <source>
        <dbReference type="Pfam" id="PF13817"/>
    </source>
</evidence>
<dbReference type="InterPro" id="IPR039552">
    <property type="entry name" value="IS66_C"/>
</dbReference>
<keyword evidence="3" id="KW-1185">Reference proteome</keyword>
<sequence>MRQPTLIGKKYSNFLPSSAVLYSHIETAKANGLVPYDYIVHGLEHLCANPDDIEPLLPWNVSLNV</sequence>
<dbReference type="EMBL" id="PYMJ01000027">
    <property type="protein sequence ID" value="PSU45723.1"/>
    <property type="molecule type" value="Genomic_DNA"/>
</dbReference>
<dbReference type="AlphaFoldDB" id="A0A2T3JA77"/>
<dbReference type="Proteomes" id="UP000240987">
    <property type="component" value="Unassembled WGS sequence"/>
</dbReference>
<comment type="caution">
    <text evidence="2">The sequence shown here is derived from an EMBL/GenBank/DDBJ whole genome shotgun (WGS) entry which is preliminary data.</text>
</comment>
<accession>A0A2T3JA77</accession>
<evidence type="ECO:0000313" key="3">
    <source>
        <dbReference type="Proteomes" id="UP000240987"/>
    </source>
</evidence>
<organism evidence="2 3">
    <name type="scientific">Photobacterium frigidiphilum</name>
    <dbReference type="NCBI Taxonomy" id="264736"/>
    <lineage>
        <taxon>Bacteria</taxon>
        <taxon>Pseudomonadati</taxon>
        <taxon>Pseudomonadota</taxon>
        <taxon>Gammaproteobacteria</taxon>
        <taxon>Vibrionales</taxon>
        <taxon>Vibrionaceae</taxon>
        <taxon>Photobacterium</taxon>
    </lineage>
</organism>
<reference evidence="2 3" key="1">
    <citation type="submission" date="2018-01" db="EMBL/GenBank/DDBJ databases">
        <title>Whole genome sequencing of Histamine producing bacteria.</title>
        <authorList>
            <person name="Butler K."/>
        </authorList>
    </citation>
    <scope>NUCLEOTIDE SEQUENCE [LARGE SCALE GENOMIC DNA]</scope>
    <source>
        <strain evidence="2 3">JCM 12947</strain>
    </source>
</reference>
<name>A0A2T3JA77_9GAMM</name>
<gene>
    <name evidence="2" type="ORF">C9J12_20990</name>
</gene>
<dbReference type="Pfam" id="PF13817">
    <property type="entry name" value="DDE_Tnp_IS66_C"/>
    <property type="match status" value="1"/>
</dbReference>
<feature type="domain" description="Transposase IS66 C-terminal" evidence="1">
    <location>
        <begin position="25"/>
        <end position="59"/>
    </location>
</feature>
<evidence type="ECO:0000313" key="2">
    <source>
        <dbReference type="EMBL" id="PSU45723.1"/>
    </source>
</evidence>